<dbReference type="PANTHER" id="PTHR18964:SF149">
    <property type="entry name" value="BIFUNCTIONAL UDP-N-ACETYLGLUCOSAMINE 2-EPIMERASE_N-ACETYLMANNOSAMINE KINASE"/>
    <property type="match status" value="1"/>
</dbReference>
<dbReference type="KEGG" id="siv:SSIL_3755"/>
<proteinExistence type="inferred from homology"/>
<dbReference type="Gene3D" id="3.30.420.40">
    <property type="match status" value="2"/>
</dbReference>
<dbReference type="PATRIC" id="fig|1002809.3.peg.3804"/>
<keyword evidence="4" id="KW-0808">Transferase</keyword>
<dbReference type="InterPro" id="IPR000600">
    <property type="entry name" value="ROK"/>
</dbReference>
<organism evidence="4 5">
    <name type="scientific">Solibacillus silvestris (strain StLB046)</name>
    <name type="common">Bacillus silvestris</name>
    <dbReference type="NCBI Taxonomy" id="1002809"/>
    <lineage>
        <taxon>Bacteria</taxon>
        <taxon>Bacillati</taxon>
        <taxon>Bacillota</taxon>
        <taxon>Bacilli</taxon>
        <taxon>Bacillales</taxon>
        <taxon>Caryophanaceae</taxon>
        <taxon>Solibacillus</taxon>
    </lineage>
</organism>
<keyword evidence="4" id="KW-0418">Kinase</keyword>
<keyword evidence="3" id="KW-0119">Carbohydrate metabolism</keyword>
<dbReference type="RefSeq" id="WP_014825023.1">
    <property type="nucleotide sequence ID" value="NC_018065.1"/>
</dbReference>
<reference evidence="4 5" key="2">
    <citation type="journal article" date="2012" name="J. Biosci. Bioeng.">
        <title>Complete genome sequence and characterization of the N-acylhomoserine lactone-degrading gene of the potato leaf-associated Solibacillus silvestris.</title>
        <authorList>
            <person name="Morohoshi T."/>
            <person name="Tominaga Y."/>
            <person name="Someya N."/>
            <person name="Ikeda T."/>
        </authorList>
    </citation>
    <scope>NUCLEOTIDE SEQUENCE [LARGE SCALE GENOMIC DNA]</scope>
    <source>
        <strain evidence="4 5">StLB046</strain>
    </source>
</reference>
<evidence type="ECO:0000313" key="5">
    <source>
        <dbReference type="Proteomes" id="UP000006691"/>
    </source>
</evidence>
<dbReference type="STRING" id="1002809.SSIL_3755"/>
<dbReference type="Proteomes" id="UP000006691">
    <property type="component" value="Chromosome"/>
</dbReference>
<name>F2F5A2_SOLSS</name>
<dbReference type="EMBL" id="AP012157">
    <property type="protein sequence ID" value="BAK18178.1"/>
    <property type="molecule type" value="Genomic_DNA"/>
</dbReference>
<dbReference type="HOGENOM" id="CLU_036604_13_2_9"/>
<dbReference type="InterPro" id="IPR036388">
    <property type="entry name" value="WH-like_DNA-bd_sf"/>
</dbReference>
<evidence type="ECO:0000256" key="3">
    <source>
        <dbReference type="ARBA" id="ARBA00022629"/>
    </source>
</evidence>
<keyword evidence="3" id="KW-0859">Xylose metabolism</keyword>
<dbReference type="Pfam" id="PF00480">
    <property type="entry name" value="ROK"/>
    <property type="match status" value="1"/>
</dbReference>
<keyword evidence="5" id="KW-1185">Reference proteome</keyword>
<dbReference type="GO" id="GO:0016301">
    <property type="term" value="F:kinase activity"/>
    <property type="evidence" value="ECO:0007669"/>
    <property type="project" value="UniProtKB-KW"/>
</dbReference>
<sequence>MSWNQQIGKKFNKQQILNYIFSKRIVSRGEIIEEIGLKKATVANLVTELIEDRLIVEDGKDFSTGGRRSRLLRFNETAGFALGIDIGVNYLYGAVFNLKGEIVFDNLQLVPTIQLDAYLKSILDLIKLLMENVPPSPFSIVGLGVAVPGSVNKDGVIIIAPNLRWENFDISSYLRDHFDFPIYISNEANAGAYAEYIFENNKETSNLLYLSIGIGLGVGIIIDHNIYLGVNGYSGESGHAIIHMNGRKCTCGRNGCWEAYASEYALIHDATYMLKERELTLEQIITLAEEGNEDVIQLFKETGYYIGLGITNLIQTFNPEKIIIGNRIIKAQKFIEQSILDTIHSNTMHFQRDNYSVQFSKLKDRAIALGAASFIIDQFIQLPFD</sequence>
<dbReference type="PANTHER" id="PTHR18964">
    <property type="entry name" value="ROK (REPRESSOR, ORF, KINASE) FAMILY"/>
    <property type="match status" value="1"/>
</dbReference>
<dbReference type="SUPFAM" id="SSF53067">
    <property type="entry name" value="Actin-like ATPase domain"/>
    <property type="match status" value="1"/>
</dbReference>
<dbReference type="CDD" id="cd24076">
    <property type="entry name" value="ASKHA_ATPase_ROK_BsXylR-like"/>
    <property type="match status" value="1"/>
</dbReference>
<dbReference type="InterPro" id="IPR043129">
    <property type="entry name" value="ATPase_NBD"/>
</dbReference>
<accession>F2F5A2</accession>
<dbReference type="InterPro" id="IPR036390">
    <property type="entry name" value="WH_DNA-bd_sf"/>
</dbReference>
<gene>
    <name evidence="4" type="ordered locus">SSIL_3755</name>
</gene>
<dbReference type="AlphaFoldDB" id="F2F5A2"/>
<evidence type="ECO:0000256" key="2">
    <source>
        <dbReference type="ARBA" id="ARBA00006479"/>
    </source>
</evidence>
<comment type="similarity">
    <text evidence="2">Belongs to the ROK (NagC/XylR) family.</text>
</comment>
<comment type="function">
    <text evidence="1">Transcriptional repressor of xylose-utilizing enzymes.</text>
</comment>
<dbReference type="PROSITE" id="PS01125">
    <property type="entry name" value="ROK"/>
    <property type="match status" value="1"/>
</dbReference>
<protein>
    <submittedName>
        <fullName evidence="4">Transcriptional regulator/sugar kinase</fullName>
    </submittedName>
</protein>
<evidence type="ECO:0000256" key="1">
    <source>
        <dbReference type="ARBA" id="ARBA00002486"/>
    </source>
</evidence>
<reference evidence="5" key="1">
    <citation type="submission" date="2011-04" db="EMBL/GenBank/DDBJ databases">
        <title>Genome sequence of Solibacillus silvestris StLB046.</title>
        <authorList>
            <person name="Morohoshi T."/>
            <person name="Someya N."/>
            <person name="Ikeda T."/>
        </authorList>
    </citation>
    <scope>NUCLEOTIDE SEQUENCE [LARGE SCALE GENOMIC DNA]</scope>
    <source>
        <strain evidence="5">StLB046</strain>
    </source>
</reference>
<evidence type="ECO:0000313" key="4">
    <source>
        <dbReference type="EMBL" id="BAK18178.1"/>
    </source>
</evidence>
<dbReference type="GO" id="GO:0042732">
    <property type="term" value="P:D-xylose metabolic process"/>
    <property type="evidence" value="ECO:0007669"/>
    <property type="project" value="UniProtKB-KW"/>
</dbReference>
<dbReference type="eggNOG" id="COG1940">
    <property type="taxonomic scope" value="Bacteria"/>
</dbReference>
<dbReference type="Gene3D" id="1.10.10.10">
    <property type="entry name" value="Winged helix-like DNA-binding domain superfamily/Winged helix DNA-binding domain"/>
    <property type="match status" value="1"/>
</dbReference>
<dbReference type="SUPFAM" id="SSF46785">
    <property type="entry name" value="Winged helix' DNA-binding domain"/>
    <property type="match status" value="1"/>
</dbReference>
<dbReference type="InterPro" id="IPR049874">
    <property type="entry name" value="ROK_cs"/>
</dbReference>